<protein>
    <submittedName>
        <fullName evidence="2">Thioredoxin family protein</fullName>
    </submittedName>
</protein>
<dbReference type="CDD" id="cd02974">
    <property type="entry name" value="AhpF_NTD_N"/>
    <property type="match status" value="1"/>
</dbReference>
<dbReference type="PROSITE" id="PS51354">
    <property type="entry name" value="GLUTAREDOXIN_2"/>
    <property type="match status" value="1"/>
</dbReference>
<dbReference type="InterPro" id="IPR044141">
    <property type="entry name" value="AhpF_NTD_C"/>
</dbReference>
<dbReference type="Gene3D" id="3.40.30.80">
    <property type="match status" value="1"/>
</dbReference>
<evidence type="ECO:0000313" key="3">
    <source>
        <dbReference type="Proteomes" id="UP000703822"/>
    </source>
</evidence>
<dbReference type="PANTHER" id="PTHR37170:SF1">
    <property type="entry name" value="GLUTAREDOXIN-LIKE PROTEIN"/>
    <property type="match status" value="1"/>
</dbReference>
<dbReference type="Proteomes" id="UP000703822">
    <property type="component" value="Unassembled WGS sequence"/>
</dbReference>
<dbReference type="Pfam" id="PF13192">
    <property type="entry name" value="Thioredoxin_3"/>
    <property type="match status" value="1"/>
</dbReference>
<feature type="domain" description="Thioredoxin-like fold" evidence="1">
    <location>
        <begin position="124"/>
        <end position="194"/>
    </location>
</feature>
<dbReference type="PANTHER" id="PTHR37170">
    <property type="entry name" value="GLUTAREDOXIN-RELATED"/>
    <property type="match status" value="1"/>
</dbReference>
<gene>
    <name evidence="2" type="ORF">KH901_10630</name>
</gene>
<dbReference type="InterPro" id="IPR044142">
    <property type="entry name" value="AhpF_NTD_N"/>
</dbReference>
<evidence type="ECO:0000259" key="1">
    <source>
        <dbReference type="Pfam" id="PF13192"/>
    </source>
</evidence>
<dbReference type="CDD" id="cd03026">
    <property type="entry name" value="AhpF_NTD_C"/>
    <property type="match status" value="1"/>
</dbReference>
<reference evidence="2" key="1">
    <citation type="submission" date="2021-05" db="EMBL/GenBank/DDBJ databases">
        <title>Infant gut strain persistence is associated with maternal origin, phylogeny, and functional potential including surface adhesion and iron acquisition.</title>
        <authorList>
            <person name="Lou Y.C."/>
        </authorList>
    </citation>
    <scope>NUCLEOTIDE SEQUENCE</scope>
    <source>
        <strain evidence="2">L3_122_031G1_dasL3_122_031G1_maxbin2.maxbin.025s ta_sub</strain>
    </source>
</reference>
<organism evidence="2 3">
    <name type="scientific">Streptococcus vestibularis</name>
    <dbReference type="NCBI Taxonomy" id="1343"/>
    <lineage>
        <taxon>Bacteria</taxon>
        <taxon>Bacillati</taxon>
        <taxon>Bacillota</taxon>
        <taxon>Bacilli</taxon>
        <taxon>Lactobacillales</taxon>
        <taxon>Streptococcaceae</taxon>
        <taxon>Streptococcus</taxon>
    </lineage>
</organism>
<proteinExistence type="predicted"/>
<name>A0A943LVY4_STRVE</name>
<dbReference type="InterPro" id="IPR036249">
    <property type="entry name" value="Thioredoxin-like_sf"/>
</dbReference>
<dbReference type="InterPro" id="IPR012336">
    <property type="entry name" value="Thioredoxin-like_fold"/>
</dbReference>
<accession>A0A943LVY4</accession>
<comment type="caution">
    <text evidence="2">The sequence shown here is derived from an EMBL/GenBank/DDBJ whole genome shotgun (WGS) entry which is preliminary data.</text>
</comment>
<feature type="non-terminal residue" evidence="2">
    <location>
        <position position="196"/>
    </location>
</feature>
<sequence>MVLDKEIKTQLAQYLNLLESDIVLQTDLGDDDNSRKVKEFLDEIAAMSDRISLESTHLKRQPSFGIAQKGQKSRVIFSGLPMGHEFTSFILALLQVSGRPPKVDEDTIERIKKIDKPIDLETYVSLTCHNCPDVVQAFNIMAVLNPNITHTMIEGGMYQDEIKAKGIMSVPTVYKDQEEFTSGRATIEQLVEKLDG</sequence>
<evidence type="ECO:0000313" key="2">
    <source>
        <dbReference type="EMBL" id="MBS6098858.1"/>
    </source>
</evidence>
<dbReference type="SUPFAM" id="SSF52833">
    <property type="entry name" value="Thioredoxin-like"/>
    <property type="match status" value="2"/>
</dbReference>
<dbReference type="AlphaFoldDB" id="A0A943LVY4"/>
<dbReference type="EMBL" id="JAHAGS010000452">
    <property type="protein sequence ID" value="MBS6098858.1"/>
    <property type="molecule type" value="Genomic_DNA"/>
</dbReference>